<dbReference type="CDD" id="cd06222">
    <property type="entry name" value="RNase_H_like"/>
    <property type="match status" value="1"/>
</dbReference>
<dbReference type="InterPro" id="IPR052929">
    <property type="entry name" value="RNase_H-like_EbsB-rel"/>
</dbReference>
<dbReference type="SUPFAM" id="SSF53098">
    <property type="entry name" value="Ribonuclease H-like"/>
    <property type="match status" value="1"/>
</dbReference>
<evidence type="ECO:0000259" key="1">
    <source>
        <dbReference type="Pfam" id="PF13456"/>
    </source>
</evidence>
<keyword evidence="3" id="KW-1185">Reference proteome</keyword>
<dbReference type="Pfam" id="PF13456">
    <property type="entry name" value="RVT_3"/>
    <property type="match status" value="1"/>
</dbReference>
<dbReference type="PANTHER" id="PTHR47074">
    <property type="entry name" value="BNAC02G40300D PROTEIN"/>
    <property type="match status" value="1"/>
</dbReference>
<dbReference type="AlphaFoldDB" id="A0AAW2DCR4"/>
<proteinExistence type="predicted"/>
<evidence type="ECO:0000313" key="3">
    <source>
        <dbReference type="Proteomes" id="UP001459277"/>
    </source>
</evidence>
<accession>A0AAW2DCR4</accession>
<comment type="caution">
    <text evidence="2">The sequence shown here is derived from an EMBL/GenBank/DDBJ whole genome shotgun (WGS) entry which is preliminary data.</text>
</comment>
<dbReference type="Proteomes" id="UP001459277">
    <property type="component" value="Unassembled WGS sequence"/>
</dbReference>
<gene>
    <name evidence="2" type="ORF">SO802_008906</name>
</gene>
<dbReference type="InterPro" id="IPR044730">
    <property type="entry name" value="RNase_H-like_dom_plant"/>
</dbReference>
<protein>
    <recommendedName>
        <fullName evidence="1">RNase H type-1 domain-containing protein</fullName>
    </recommendedName>
</protein>
<name>A0AAW2DCR4_9ROSI</name>
<dbReference type="GO" id="GO:0003676">
    <property type="term" value="F:nucleic acid binding"/>
    <property type="evidence" value="ECO:0007669"/>
    <property type="project" value="InterPro"/>
</dbReference>
<dbReference type="InterPro" id="IPR002156">
    <property type="entry name" value="RNaseH_domain"/>
</dbReference>
<dbReference type="EMBL" id="JAZDWU010000003">
    <property type="protein sequence ID" value="KAL0007404.1"/>
    <property type="molecule type" value="Genomic_DNA"/>
</dbReference>
<reference evidence="2 3" key="1">
    <citation type="submission" date="2024-01" db="EMBL/GenBank/DDBJ databases">
        <title>A telomere-to-telomere, gap-free genome of sweet tea (Lithocarpus litseifolius).</title>
        <authorList>
            <person name="Zhou J."/>
        </authorList>
    </citation>
    <scope>NUCLEOTIDE SEQUENCE [LARGE SCALE GENOMIC DNA]</scope>
    <source>
        <strain evidence="2">Zhou-2022a</strain>
        <tissue evidence="2">Leaf</tissue>
    </source>
</reference>
<dbReference type="PANTHER" id="PTHR47074:SF11">
    <property type="entry name" value="REVERSE TRANSCRIPTASE-LIKE PROTEIN"/>
    <property type="match status" value="1"/>
</dbReference>
<dbReference type="GO" id="GO:0004523">
    <property type="term" value="F:RNA-DNA hybrid ribonuclease activity"/>
    <property type="evidence" value="ECO:0007669"/>
    <property type="project" value="InterPro"/>
</dbReference>
<dbReference type="InterPro" id="IPR036397">
    <property type="entry name" value="RNaseH_sf"/>
</dbReference>
<dbReference type="InterPro" id="IPR012337">
    <property type="entry name" value="RNaseH-like_sf"/>
</dbReference>
<feature type="domain" description="RNase H type-1" evidence="1">
    <location>
        <begin position="79"/>
        <end position="175"/>
    </location>
</feature>
<evidence type="ECO:0000313" key="2">
    <source>
        <dbReference type="EMBL" id="KAL0007404.1"/>
    </source>
</evidence>
<sequence>MRRLPREELEHFLVQAWMIWNQRNAVIHGGQLKEPGWLNRRAAEFLDEYRKAQVTLMATNVPAGSCVWRAPPSEEYKMNFDAAVFSDPQCSGFGAIIRNLNCEVMAGMSAKGPYVHSSKEAEFMACRRAVEFSRDAGFSRLIIEGECLNVMRALSDPKENRSLLGHNYDDIKFHIFQLG</sequence>
<dbReference type="Gene3D" id="3.30.420.10">
    <property type="entry name" value="Ribonuclease H-like superfamily/Ribonuclease H"/>
    <property type="match status" value="1"/>
</dbReference>
<organism evidence="2 3">
    <name type="scientific">Lithocarpus litseifolius</name>
    <dbReference type="NCBI Taxonomy" id="425828"/>
    <lineage>
        <taxon>Eukaryota</taxon>
        <taxon>Viridiplantae</taxon>
        <taxon>Streptophyta</taxon>
        <taxon>Embryophyta</taxon>
        <taxon>Tracheophyta</taxon>
        <taxon>Spermatophyta</taxon>
        <taxon>Magnoliopsida</taxon>
        <taxon>eudicotyledons</taxon>
        <taxon>Gunneridae</taxon>
        <taxon>Pentapetalae</taxon>
        <taxon>rosids</taxon>
        <taxon>fabids</taxon>
        <taxon>Fagales</taxon>
        <taxon>Fagaceae</taxon>
        <taxon>Lithocarpus</taxon>
    </lineage>
</organism>